<dbReference type="GO" id="GO:0009279">
    <property type="term" value="C:cell outer membrane"/>
    <property type="evidence" value="ECO:0007669"/>
    <property type="project" value="UniProtKB-SubCell"/>
</dbReference>
<evidence type="ECO:0000256" key="5">
    <source>
        <dbReference type="ARBA" id="ARBA00023237"/>
    </source>
</evidence>
<sequence length="461" mass="51561">MKKIISYLAAPLLLTGCSLDIPYDNQFTDPDAIATPENGRELIASGYSSLPATGFDLAVLSDDFIPTYWASRNPSLSNQYNWQPSALHDLSIYAWPQYYSVISTANALLERLPGITAATDADRREVADLTAEAYTLKAYCYFQLLRLFAADPADGLDNEGIVIKNSLTMDNLPRATVGATIDEIRRLLEEAIATGHSGTDPSWLTADATTLLLAEVELYAGNFQRAATLASSLLDKRGYECFSPSVYRTPWESTSCEEQIFIYNDPDQSQTYYQGIVYDTTTGDYYSVSPSLAMEYTDTDCRKEWTICPFSSQALGSQSFIGKYNLLRREKREIMFVNKMRLSAALFTAAEAWAQAGGDGPQKAIVALNRFLDRRGADPVDTSLSGDALLKEILHQKHLEFLGEGQRYFDLKHYSRLLGSTSGRIPAPSDYRWLWPIPKDEYLYNDNMTQNPGWPKDSFND</sequence>
<keyword evidence="3" id="KW-0732">Signal</keyword>
<comment type="caution">
    <text evidence="8">The sequence shown here is derived from an EMBL/GenBank/DDBJ whole genome shotgun (WGS) entry which is preliminary data.</text>
</comment>
<dbReference type="InterPro" id="IPR011990">
    <property type="entry name" value="TPR-like_helical_dom_sf"/>
</dbReference>
<keyword evidence="5" id="KW-0998">Cell outer membrane</keyword>
<keyword evidence="4" id="KW-0472">Membrane</keyword>
<comment type="subcellular location">
    <subcellularLocation>
        <location evidence="1">Cell outer membrane</location>
    </subcellularLocation>
</comment>
<dbReference type="SUPFAM" id="SSF48452">
    <property type="entry name" value="TPR-like"/>
    <property type="match status" value="1"/>
</dbReference>
<evidence type="ECO:0000313" key="9">
    <source>
        <dbReference type="Proteomes" id="UP000244925"/>
    </source>
</evidence>
<evidence type="ECO:0000256" key="3">
    <source>
        <dbReference type="ARBA" id="ARBA00022729"/>
    </source>
</evidence>
<protein>
    <submittedName>
        <fullName evidence="8">RagB/SusD family nutrient uptake outer membrane protein</fullName>
    </submittedName>
</protein>
<gene>
    <name evidence="8" type="ORF">C5O25_07515</name>
</gene>
<dbReference type="EMBL" id="PUBV01000013">
    <property type="protein sequence ID" value="PWB07389.1"/>
    <property type="molecule type" value="Genomic_DNA"/>
</dbReference>
<reference evidence="9" key="1">
    <citation type="submission" date="2018-02" db="EMBL/GenBank/DDBJ databases">
        <authorList>
            <person name="Clavel T."/>
            <person name="Strowig T."/>
        </authorList>
    </citation>
    <scope>NUCLEOTIDE SEQUENCE [LARGE SCALE GENOMIC DNA]</scope>
    <source>
        <strain evidence="9">DSM 100764</strain>
    </source>
</reference>
<dbReference type="PROSITE" id="PS51257">
    <property type="entry name" value="PROKAR_LIPOPROTEIN"/>
    <property type="match status" value="1"/>
</dbReference>
<feature type="domain" description="RagB/SusD" evidence="6">
    <location>
        <begin position="340"/>
        <end position="454"/>
    </location>
</feature>
<dbReference type="AlphaFoldDB" id="A0A2V1IYM4"/>
<evidence type="ECO:0000313" key="8">
    <source>
        <dbReference type="EMBL" id="PWB07389.1"/>
    </source>
</evidence>
<name>A0A2V1IYM4_9BACT</name>
<evidence type="ECO:0000259" key="7">
    <source>
        <dbReference type="Pfam" id="PF14322"/>
    </source>
</evidence>
<accession>A0A2V1IYM4</accession>
<dbReference type="RefSeq" id="WP_107036122.1">
    <property type="nucleotide sequence ID" value="NZ_PUBV01000013.1"/>
</dbReference>
<dbReference type="Pfam" id="PF07980">
    <property type="entry name" value="SusD_RagB"/>
    <property type="match status" value="1"/>
</dbReference>
<keyword evidence="9" id="KW-1185">Reference proteome</keyword>
<evidence type="ECO:0000259" key="6">
    <source>
        <dbReference type="Pfam" id="PF07980"/>
    </source>
</evidence>
<proteinExistence type="inferred from homology"/>
<evidence type="ECO:0000256" key="4">
    <source>
        <dbReference type="ARBA" id="ARBA00023136"/>
    </source>
</evidence>
<evidence type="ECO:0000256" key="2">
    <source>
        <dbReference type="ARBA" id="ARBA00006275"/>
    </source>
</evidence>
<comment type="similarity">
    <text evidence="2">Belongs to the SusD family.</text>
</comment>
<dbReference type="InterPro" id="IPR012944">
    <property type="entry name" value="SusD_RagB_dom"/>
</dbReference>
<dbReference type="InterPro" id="IPR033985">
    <property type="entry name" value="SusD-like_N"/>
</dbReference>
<dbReference type="Gene3D" id="1.25.40.390">
    <property type="match status" value="1"/>
</dbReference>
<feature type="domain" description="SusD-like N-terminal" evidence="7">
    <location>
        <begin position="69"/>
        <end position="192"/>
    </location>
</feature>
<dbReference type="Proteomes" id="UP000244925">
    <property type="component" value="Unassembled WGS sequence"/>
</dbReference>
<dbReference type="Pfam" id="PF14322">
    <property type="entry name" value="SusD-like_3"/>
    <property type="match status" value="1"/>
</dbReference>
<organism evidence="8 9">
    <name type="scientific">Paramuribaculum intestinale</name>
    <dbReference type="NCBI Taxonomy" id="2094151"/>
    <lineage>
        <taxon>Bacteria</taxon>
        <taxon>Pseudomonadati</taxon>
        <taxon>Bacteroidota</taxon>
        <taxon>Bacteroidia</taxon>
        <taxon>Bacteroidales</taxon>
        <taxon>Muribaculaceae</taxon>
        <taxon>Paramuribaculum</taxon>
    </lineage>
</organism>
<evidence type="ECO:0000256" key="1">
    <source>
        <dbReference type="ARBA" id="ARBA00004442"/>
    </source>
</evidence>